<comment type="caution">
    <text evidence="1">The sequence shown here is derived from an EMBL/GenBank/DDBJ whole genome shotgun (WGS) entry which is preliminary data.</text>
</comment>
<sequence length="210" mass="24200">MAKEKLNGRLQCIFLLFSYSCFCLFSVNSSVTTAVSHHFWLTTYLKKKRKSVFQTSHPILKTRKKFDLSGVWCLLHSTSDTDVIRNLPGCFPDSWELFSSMNLAHVTITILAFLSFKVYYPANWASVHTFSLLSLCSLIPVMSWTEPHNPNRIHVCLIQDVWQAGFLFLFVLCDSFVTVAVSHHFRLTTYLKKKRKSIFQASHPILKSID</sequence>
<evidence type="ECO:0000313" key="2">
    <source>
        <dbReference type="Proteomes" id="UP001060085"/>
    </source>
</evidence>
<organism evidence="1 2">
    <name type="scientific">Catharanthus roseus</name>
    <name type="common">Madagascar periwinkle</name>
    <name type="synonym">Vinca rosea</name>
    <dbReference type="NCBI Taxonomy" id="4058"/>
    <lineage>
        <taxon>Eukaryota</taxon>
        <taxon>Viridiplantae</taxon>
        <taxon>Streptophyta</taxon>
        <taxon>Embryophyta</taxon>
        <taxon>Tracheophyta</taxon>
        <taxon>Spermatophyta</taxon>
        <taxon>Magnoliopsida</taxon>
        <taxon>eudicotyledons</taxon>
        <taxon>Gunneridae</taxon>
        <taxon>Pentapetalae</taxon>
        <taxon>asterids</taxon>
        <taxon>lamiids</taxon>
        <taxon>Gentianales</taxon>
        <taxon>Apocynaceae</taxon>
        <taxon>Rauvolfioideae</taxon>
        <taxon>Vinceae</taxon>
        <taxon>Catharanthinae</taxon>
        <taxon>Catharanthus</taxon>
    </lineage>
</organism>
<reference evidence="2" key="1">
    <citation type="journal article" date="2023" name="Nat. Plants">
        <title>Single-cell RNA sequencing provides a high-resolution roadmap for understanding the multicellular compartmentation of specialized metabolism.</title>
        <authorList>
            <person name="Sun S."/>
            <person name="Shen X."/>
            <person name="Li Y."/>
            <person name="Li Y."/>
            <person name="Wang S."/>
            <person name="Li R."/>
            <person name="Zhang H."/>
            <person name="Shen G."/>
            <person name="Guo B."/>
            <person name="Wei J."/>
            <person name="Xu J."/>
            <person name="St-Pierre B."/>
            <person name="Chen S."/>
            <person name="Sun C."/>
        </authorList>
    </citation>
    <scope>NUCLEOTIDE SEQUENCE [LARGE SCALE GENOMIC DNA]</scope>
</reference>
<name>A0ACC0BX54_CATRO</name>
<evidence type="ECO:0000313" key="1">
    <source>
        <dbReference type="EMBL" id="KAI5677128.1"/>
    </source>
</evidence>
<keyword evidence="2" id="KW-1185">Reference proteome</keyword>
<accession>A0ACC0BX54</accession>
<proteinExistence type="predicted"/>
<gene>
    <name evidence="1" type="ORF">M9H77_08078</name>
</gene>
<dbReference type="Proteomes" id="UP001060085">
    <property type="component" value="Linkage Group LG02"/>
</dbReference>
<dbReference type="EMBL" id="CM044702">
    <property type="protein sequence ID" value="KAI5677128.1"/>
    <property type="molecule type" value="Genomic_DNA"/>
</dbReference>
<protein>
    <submittedName>
        <fullName evidence="1">Uncharacterized protein</fullName>
    </submittedName>
</protein>